<keyword evidence="11" id="KW-1185">Reference proteome</keyword>
<reference evidence="10" key="1">
    <citation type="journal article" date="2022" name="Front. Microbiol.">
        <title>New perspectives on an old grouping: The genomic and phenotypic variability of Oxalobacter formigenes and the implications for calcium oxalate stone prevention.</title>
        <authorList>
            <person name="Chmiel J.A."/>
            <person name="Carr C."/>
            <person name="Stuivenberg G.A."/>
            <person name="Venema R."/>
            <person name="Chanyi R.M."/>
            <person name="Al K.F."/>
            <person name="Giguere D."/>
            <person name="Say H."/>
            <person name="Akouris P.P."/>
            <person name="Dominguez Romero S.A."/>
            <person name="Kwong A."/>
            <person name="Tai V."/>
            <person name="Koval S.F."/>
            <person name="Razvi H."/>
            <person name="Bjazevic J."/>
            <person name="Burton J.P."/>
        </authorList>
    </citation>
    <scope>NUCLEOTIDE SEQUENCE</scope>
    <source>
        <strain evidence="10">WoOx3</strain>
    </source>
</reference>
<evidence type="ECO:0000256" key="8">
    <source>
        <dbReference type="ARBA" id="ARBA00023136"/>
    </source>
</evidence>
<evidence type="ECO:0000256" key="2">
    <source>
        <dbReference type="ARBA" id="ARBA00004953"/>
    </source>
</evidence>
<dbReference type="HAMAP" id="MF_00024">
    <property type="entry name" value="CobD_CbiB"/>
    <property type="match status" value="1"/>
</dbReference>
<comment type="pathway">
    <text evidence="2 9">Cofactor biosynthesis; adenosylcobalamin biosynthesis.</text>
</comment>
<protein>
    <recommendedName>
        <fullName evidence="9">Cobalamin biosynthesis protein CobD</fullName>
    </recommendedName>
</protein>
<keyword evidence="8 9" id="KW-0472">Membrane</keyword>
<keyword evidence="7 9" id="KW-1133">Transmembrane helix</keyword>
<comment type="subcellular location">
    <subcellularLocation>
        <location evidence="1 9">Cell membrane</location>
        <topology evidence="1 9">Multi-pass membrane protein</topology>
    </subcellularLocation>
</comment>
<evidence type="ECO:0000313" key="11">
    <source>
        <dbReference type="Proteomes" id="UP001156215"/>
    </source>
</evidence>
<comment type="caution">
    <text evidence="9">Lacks conserved residue(s) required for the propagation of feature annotation.</text>
</comment>
<comment type="similarity">
    <text evidence="3 9">Belongs to the CobD/CbiB family.</text>
</comment>
<keyword evidence="6 9" id="KW-0812">Transmembrane</keyword>
<dbReference type="Proteomes" id="UP001156215">
    <property type="component" value="Chromosome"/>
</dbReference>
<keyword evidence="4 9" id="KW-1003">Cell membrane</keyword>
<dbReference type="Pfam" id="PF03186">
    <property type="entry name" value="CobD_Cbib"/>
    <property type="match status" value="1"/>
</dbReference>
<evidence type="ECO:0000256" key="9">
    <source>
        <dbReference type="HAMAP-Rule" id="MF_00024"/>
    </source>
</evidence>
<dbReference type="RefSeq" id="WP_269309993.1">
    <property type="nucleotide sequence ID" value="NZ_CP098242.1"/>
</dbReference>
<dbReference type="GO" id="GO:0048472">
    <property type="term" value="F:threonine-phosphate decarboxylase activity"/>
    <property type="evidence" value="ECO:0007669"/>
    <property type="project" value="InterPro"/>
</dbReference>
<evidence type="ECO:0000256" key="3">
    <source>
        <dbReference type="ARBA" id="ARBA00006263"/>
    </source>
</evidence>
<dbReference type="AlphaFoldDB" id="A0A9E9P3E4"/>
<dbReference type="PANTHER" id="PTHR34308">
    <property type="entry name" value="COBALAMIN BIOSYNTHESIS PROTEIN CBIB"/>
    <property type="match status" value="1"/>
</dbReference>
<feature type="transmembrane region" description="Helical" evidence="9">
    <location>
        <begin position="197"/>
        <end position="219"/>
    </location>
</feature>
<evidence type="ECO:0000256" key="7">
    <source>
        <dbReference type="ARBA" id="ARBA00022989"/>
    </source>
</evidence>
<feature type="transmembrane region" description="Helical" evidence="9">
    <location>
        <begin position="152"/>
        <end position="176"/>
    </location>
</feature>
<proteinExistence type="inferred from homology"/>
<dbReference type="NCBIfam" id="NF005792">
    <property type="entry name" value="PRK07630.1"/>
    <property type="match status" value="1"/>
</dbReference>
<evidence type="ECO:0000256" key="5">
    <source>
        <dbReference type="ARBA" id="ARBA00022573"/>
    </source>
</evidence>
<evidence type="ECO:0000313" key="10">
    <source>
        <dbReference type="EMBL" id="WAW10919.1"/>
    </source>
</evidence>
<comment type="function">
    <text evidence="9">Converts cobyric acid to cobinamide by the addition of aminopropanol on the F carboxylic group.</text>
</comment>
<evidence type="ECO:0000256" key="4">
    <source>
        <dbReference type="ARBA" id="ARBA00022475"/>
    </source>
</evidence>
<evidence type="ECO:0000256" key="1">
    <source>
        <dbReference type="ARBA" id="ARBA00004651"/>
    </source>
</evidence>
<dbReference type="PANTHER" id="PTHR34308:SF1">
    <property type="entry name" value="COBALAMIN BIOSYNTHESIS PROTEIN CBIB"/>
    <property type="match status" value="1"/>
</dbReference>
<dbReference type="GO" id="GO:0015420">
    <property type="term" value="F:ABC-type vitamin B12 transporter activity"/>
    <property type="evidence" value="ECO:0007669"/>
    <property type="project" value="UniProtKB-UniRule"/>
</dbReference>
<keyword evidence="5 9" id="KW-0169">Cobalamin biosynthesis</keyword>
<dbReference type="KEGG" id="ovb:NB640_04580"/>
<dbReference type="GO" id="GO:0005886">
    <property type="term" value="C:plasma membrane"/>
    <property type="evidence" value="ECO:0007669"/>
    <property type="project" value="UniProtKB-SubCell"/>
</dbReference>
<organism evidence="10 11">
    <name type="scientific">Oxalobacter vibrioformis</name>
    <dbReference type="NCBI Taxonomy" id="933080"/>
    <lineage>
        <taxon>Bacteria</taxon>
        <taxon>Pseudomonadati</taxon>
        <taxon>Pseudomonadota</taxon>
        <taxon>Betaproteobacteria</taxon>
        <taxon>Burkholderiales</taxon>
        <taxon>Oxalobacteraceae</taxon>
        <taxon>Oxalobacter</taxon>
    </lineage>
</organism>
<dbReference type="GO" id="GO:0009236">
    <property type="term" value="P:cobalamin biosynthetic process"/>
    <property type="evidence" value="ECO:0007669"/>
    <property type="project" value="UniProtKB-UniRule"/>
</dbReference>
<accession>A0A9E9P3E4</accession>
<sequence>MIFFSIFFALVIDHFRPMRLSNPVLAGVRALADKIETWFNAGHLQHGKIGWFVLVLGMTVPILAIYWVCLSLNAFLAMIFNVVILYFCMGFKDYSQYFSSIQIALIVGDEPKARQLLAEWSGRDTSTFEVSEIIRLSIERALLTSHQHVFGVFFWFMIPYIGPAGAVFYRLAAYLVRAWAENGDVHHEAFGRFASRIFFWIDWLPVRLTAICFAVVGNFEDAVYAWRNFADRWENANTGVLLSASGGALGVRLGTPEEKAARLLPVDVSTMDSDGLETESQPGEEPSVRFFQNTTGLIWRALLLWLLLFLFFTIVVWLL</sequence>
<dbReference type="EMBL" id="CP098242">
    <property type="protein sequence ID" value="WAW10919.1"/>
    <property type="molecule type" value="Genomic_DNA"/>
</dbReference>
<gene>
    <name evidence="9" type="primary">cobD</name>
    <name evidence="10" type="ORF">NB640_04580</name>
</gene>
<feature type="transmembrane region" description="Helical" evidence="9">
    <location>
        <begin position="297"/>
        <end position="318"/>
    </location>
</feature>
<name>A0A9E9P3E4_9BURK</name>
<evidence type="ECO:0000256" key="6">
    <source>
        <dbReference type="ARBA" id="ARBA00022692"/>
    </source>
</evidence>
<dbReference type="InterPro" id="IPR004485">
    <property type="entry name" value="Cobalamin_biosynth_CobD/CbiB"/>
</dbReference>